<gene>
    <name evidence="3" type="ORF">CLV59_101678</name>
</gene>
<evidence type="ECO:0000313" key="4">
    <source>
        <dbReference type="Proteomes" id="UP000249819"/>
    </source>
</evidence>
<dbReference type="Gene3D" id="2.60.40.10">
    <property type="entry name" value="Immunoglobulins"/>
    <property type="match status" value="1"/>
</dbReference>
<evidence type="ECO:0000259" key="2">
    <source>
        <dbReference type="PROSITE" id="PS50093"/>
    </source>
</evidence>
<evidence type="ECO:0000256" key="1">
    <source>
        <dbReference type="SAM" id="SignalP"/>
    </source>
</evidence>
<evidence type="ECO:0000313" key="3">
    <source>
        <dbReference type="EMBL" id="RAJ87913.1"/>
    </source>
</evidence>
<dbReference type="InterPro" id="IPR013783">
    <property type="entry name" value="Ig-like_fold"/>
</dbReference>
<dbReference type="InterPro" id="IPR000601">
    <property type="entry name" value="PKD_dom"/>
</dbReference>
<sequence length="291" mass="30490">MNVINRNIFVAAMLGMASFSACTPENSNKKLDAIPAASFTVAPVATNANRFVVNNTTPGAFMYVWTTPVGGASRLPSDTFTFGRKGDYDIKLVAYSQGGSSTTTNKVSVANNLPPTLILQGANLTDAGASAFWKVLKTPGTATTINFSGTGVNFSSGGTSNGAIYQRVKINSMRDYYVNVYAHGNGMVGDSAWLDVYLSNSEPLTNWDYTTNLYVSLNTRKGCGGAAFNGNMNTIACFGPGAGKNGFITFGSSGDYYLVIKAGSLGSNPASSNLGAGGITVDSVSLWEQIR</sequence>
<organism evidence="3 4">
    <name type="scientific">Chitinophaga dinghuensis</name>
    <dbReference type="NCBI Taxonomy" id="1539050"/>
    <lineage>
        <taxon>Bacteria</taxon>
        <taxon>Pseudomonadati</taxon>
        <taxon>Bacteroidota</taxon>
        <taxon>Chitinophagia</taxon>
        <taxon>Chitinophagales</taxon>
        <taxon>Chitinophagaceae</taxon>
        <taxon>Chitinophaga</taxon>
    </lineage>
</organism>
<dbReference type="OrthoDB" id="1150003at2"/>
<proteinExistence type="predicted"/>
<protein>
    <recommendedName>
        <fullName evidence="2">PKD domain-containing protein</fullName>
    </recommendedName>
</protein>
<dbReference type="SUPFAM" id="SSF49299">
    <property type="entry name" value="PKD domain"/>
    <property type="match status" value="1"/>
</dbReference>
<name>A0A327WBF8_9BACT</name>
<dbReference type="RefSeq" id="WP_111590578.1">
    <property type="nucleotide sequence ID" value="NZ_QLMA01000001.1"/>
</dbReference>
<accession>A0A327WBF8</accession>
<dbReference type="Proteomes" id="UP000249819">
    <property type="component" value="Unassembled WGS sequence"/>
</dbReference>
<reference evidence="3 4" key="1">
    <citation type="submission" date="2018-06" db="EMBL/GenBank/DDBJ databases">
        <title>Genomic Encyclopedia of Archaeal and Bacterial Type Strains, Phase II (KMG-II): from individual species to whole genera.</title>
        <authorList>
            <person name="Goeker M."/>
        </authorList>
    </citation>
    <scope>NUCLEOTIDE SEQUENCE [LARGE SCALE GENOMIC DNA]</scope>
    <source>
        <strain evidence="3 4">DSM 29821</strain>
    </source>
</reference>
<feature type="signal peptide" evidence="1">
    <location>
        <begin position="1"/>
        <end position="23"/>
    </location>
</feature>
<dbReference type="PROSITE" id="PS50093">
    <property type="entry name" value="PKD"/>
    <property type="match status" value="1"/>
</dbReference>
<feature type="domain" description="PKD" evidence="2">
    <location>
        <begin position="57"/>
        <end position="109"/>
    </location>
</feature>
<feature type="chain" id="PRO_5016264827" description="PKD domain-containing protein" evidence="1">
    <location>
        <begin position="24"/>
        <end position="291"/>
    </location>
</feature>
<dbReference type="InterPro" id="IPR035986">
    <property type="entry name" value="PKD_dom_sf"/>
</dbReference>
<keyword evidence="4" id="KW-1185">Reference proteome</keyword>
<dbReference type="AlphaFoldDB" id="A0A327WBF8"/>
<dbReference type="EMBL" id="QLMA01000001">
    <property type="protein sequence ID" value="RAJ87913.1"/>
    <property type="molecule type" value="Genomic_DNA"/>
</dbReference>
<keyword evidence="1" id="KW-0732">Signal</keyword>
<comment type="caution">
    <text evidence="3">The sequence shown here is derived from an EMBL/GenBank/DDBJ whole genome shotgun (WGS) entry which is preliminary data.</text>
</comment>
<dbReference type="PROSITE" id="PS51257">
    <property type="entry name" value="PROKAR_LIPOPROTEIN"/>
    <property type="match status" value="1"/>
</dbReference>